<evidence type="ECO:0000313" key="3">
    <source>
        <dbReference type="EMBL" id="PZF72027.1"/>
    </source>
</evidence>
<evidence type="ECO:0008006" key="5">
    <source>
        <dbReference type="Google" id="ProtNLM"/>
    </source>
</evidence>
<dbReference type="RefSeq" id="WP_110999840.1">
    <property type="nucleotide sequence ID" value="NZ_QKTW01000020.1"/>
</dbReference>
<name>A0A2W2B7U1_9BACT</name>
<proteinExistence type="predicted"/>
<dbReference type="InterPro" id="IPR028098">
    <property type="entry name" value="Glyco_trans_4-like_N"/>
</dbReference>
<evidence type="ECO:0000259" key="1">
    <source>
        <dbReference type="Pfam" id="PF00534"/>
    </source>
</evidence>
<dbReference type="PANTHER" id="PTHR45947">
    <property type="entry name" value="SULFOQUINOVOSYL TRANSFERASE SQD2"/>
    <property type="match status" value="1"/>
</dbReference>
<dbReference type="EMBL" id="QKTW01000020">
    <property type="protein sequence ID" value="PZF72027.1"/>
    <property type="molecule type" value="Genomic_DNA"/>
</dbReference>
<sequence>MPRVLRILNRLIIGGPALNATYLTRYMSPEFETMLVIGGKDDHEQDATHLTQRLGIDPVVVPEMKRAIRFQEDRRAYDRIKALIESYKPDIVHTHAAKSGAIGRLAAIKCNVPVVVHTFHGHVFHSYFNKWKTNAFIQIERYLAKKSSGIIAISELQKKELADTYRICPENKINIIPLGLDLNKFSENQEEKRNRFRSKYKIASDELAIGIIGRIVPVKNHSLFVAAAKQVLSQTNKKVRFVIIGDGDMRSHMESELRAADIDYAYFPEDPRDAIAICTSWQTEMDEVLAGLDIVALTSNNEGTPVSLIEAQAAKRPVVSTNVGGVADVVINRETGFISEPGNVKSFASSLVELVNEEEMRRRFGIAGYQHVYEKYSYQRLVNDMSGYYNSLLENAKQKRRS</sequence>
<keyword evidence="4" id="KW-1185">Reference proteome</keyword>
<dbReference type="Pfam" id="PF00534">
    <property type="entry name" value="Glycos_transf_1"/>
    <property type="match status" value="1"/>
</dbReference>
<dbReference type="PANTHER" id="PTHR45947:SF3">
    <property type="entry name" value="SULFOQUINOVOSYL TRANSFERASE SQD2"/>
    <property type="match status" value="1"/>
</dbReference>
<dbReference type="Pfam" id="PF13439">
    <property type="entry name" value="Glyco_transf_4"/>
    <property type="match status" value="1"/>
</dbReference>
<comment type="caution">
    <text evidence="3">The sequence shown here is derived from an EMBL/GenBank/DDBJ whole genome shotgun (WGS) entry which is preliminary data.</text>
</comment>
<gene>
    <name evidence="3" type="ORF">DN068_15440</name>
</gene>
<organism evidence="3 4">
    <name type="scientific">Taibaiella soli</name>
    <dbReference type="NCBI Taxonomy" id="1649169"/>
    <lineage>
        <taxon>Bacteria</taxon>
        <taxon>Pseudomonadati</taxon>
        <taxon>Bacteroidota</taxon>
        <taxon>Chitinophagia</taxon>
        <taxon>Chitinophagales</taxon>
        <taxon>Chitinophagaceae</taxon>
        <taxon>Taibaiella</taxon>
    </lineage>
</organism>
<dbReference type="SUPFAM" id="SSF53756">
    <property type="entry name" value="UDP-Glycosyltransferase/glycogen phosphorylase"/>
    <property type="match status" value="1"/>
</dbReference>
<dbReference type="InterPro" id="IPR050194">
    <property type="entry name" value="Glycosyltransferase_grp1"/>
</dbReference>
<dbReference type="OrthoDB" id="9792322at2"/>
<dbReference type="AlphaFoldDB" id="A0A2W2B7U1"/>
<feature type="domain" description="Glycosyl transferase family 1" evidence="1">
    <location>
        <begin position="193"/>
        <end position="370"/>
    </location>
</feature>
<evidence type="ECO:0000259" key="2">
    <source>
        <dbReference type="Pfam" id="PF13439"/>
    </source>
</evidence>
<accession>A0A2W2B7U1</accession>
<dbReference type="Gene3D" id="3.40.50.2000">
    <property type="entry name" value="Glycogen Phosphorylase B"/>
    <property type="match status" value="2"/>
</dbReference>
<feature type="domain" description="Glycosyltransferase subfamily 4-like N-terminal" evidence="2">
    <location>
        <begin position="15"/>
        <end position="183"/>
    </location>
</feature>
<dbReference type="GO" id="GO:0016757">
    <property type="term" value="F:glycosyltransferase activity"/>
    <property type="evidence" value="ECO:0007669"/>
    <property type="project" value="InterPro"/>
</dbReference>
<reference evidence="3 4" key="1">
    <citation type="submission" date="2018-06" db="EMBL/GenBank/DDBJ databases">
        <title>Mucibacter soli gen. nov., sp. nov., a new member of the family Chitinophagaceae producing mucin.</title>
        <authorList>
            <person name="Kim M.-K."/>
            <person name="Park S."/>
            <person name="Kim T.-S."/>
            <person name="Joung Y."/>
            <person name="Han J.-H."/>
            <person name="Kim S.B."/>
        </authorList>
    </citation>
    <scope>NUCLEOTIDE SEQUENCE [LARGE SCALE GENOMIC DNA]</scope>
    <source>
        <strain evidence="3 4">R1-15</strain>
    </source>
</reference>
<evidence type="ECO:0000313" key="4">
    <source>
        <dbReference type="Proteomes" id="UP000248745"/>
    </source>
</evidence>
<protein>
    <recommendedName>
        <fullName evidence="5">Glycosyltransferase family 1 protein</fullName>
    </recommendedName>
</protein>
<dbReference type="InterPro" id="IPR001296">
    <property type="entry name" value="Glyco_trans_1"/>
</dbReference>
<dbReference type="Proteomes" id="UP000248745">
    <property type="component" value="Unassembled WGS sequence"/>
</dbReference>